<accession>A0AAP0IU93</accession>
<evidence type="ECO:0000313" key="1">
    <source>
        <dbReference type="EMBL" id="KAK9121819.1"/>
    </source>
</evidence>
<dbReference type="Proteomes" id="UP001420932">
    <property type="component" value="Unassembled WGS sequence"/>
</dbReference>
<proteinExistence type="predicted"/>
<gene>
    <name evidence="1" type="ORF">Syun_019436</name>
</gene>
<organism evidence="1 2">
    <name type="scientific">Stephania yunnanensis</name>
    <dbReference type="NCBI Taxonomy" id="152371"/>
    <lineage>
        <taxon>Eukaryota</taxon>
        <taxon>Viridiplantae</taxon>
        <taxon>Streptophyta</taxon>
        <taxon>Embryophyta</taxon>
        <taxon>Tracheophyta</taxon>
        <taxon>Spermatophyta</taxon>
        <taxon>Magnoliopsida</taxon>
        <taxon>Ranunculales</taxon>
        <taxon>Menispermaceae</taxon>
        <taxon>Menispermoideae</taxon>
        <taxon>Cissampelideae</taxon>
        <taxon>Stephania</taxon>
    </lineage>
</organism>
<comment type="caution">
    <text evidence="1">The sequence shown here is derived from an EMBL/GenBank/DDBJ whole genome shotgun (WGS) entry which is preliminary data.</text>
</comment>
<dbReference type="EMBL" id="JBBNAF010000008">
    <property type="protein sequence ID" value="KAK9121819.1"/>
    <property type="molecule type" value="Genomic_DNA"/>
</dbReference>
<dbReference type="AlphaFoldDB" id="A0AAP0IU93"/>
<protein>
    <submittedName>
        <fullName evidence="1">Uncharacterized protein</fullName>
    </submittedName>
</protein>
<keyword evidence="2" id="KW-1185">Reference proteome</keyword>
<sequence>MISRLDLTAVDTLCENGETKCAVESGEKILKIEYLHAIGESPKCSKEVVNLLLPRSAAARRTYTHRHKLDGCDTSLLYNGFSSKLLFIYEYNSQFDAHTVYLSKFKASFAEFLRLADLSATDWSDSCHRADLSQLNSPKICAFS</sequence>
<name>A0AAP0IU93_9MAGN</name>
<evidence type="ECO:0000313" key="2">
    <source>
        <dbReference type="Proteomes" id="UP001420932"/>
    </source>
</evidence>
<reference evidence="1 2" key="1">
    <citation type="submission" date="2024-01" db="EMBL/GenBank/DDBJ databases">
        <title>Genome assemblies of Stephania.</title>
        <authorList>
            <person name="Yang L."/>
        </authorList>
    </citation>
    <scope>NUCLEOTIDE SEQUENCE [LARGE SCALE GENOMIC DNA]</scope>
    <source>
        <strain evidence="1">YNDBR</strain>
        <tissue evidence="1">Leaf</tissue>
    </source>
</reference>